<sequence length="168" mass="17682">MKLSGIKIALIALVAGTLRVSGQASFRVEIIIPEAAQIRLKPGTANTTNFNFATEKQLESGLTNGKAATLQVRSNKLWVASAQAETPFFTKVETGDLSDMPSTVLSLRSGKGLAPYLPLSIVGVPLKSGGTGLFGGKNEFDVDFKASPSFDQPAGTYAMNVLFTVSSL</sequence>
<dbReference type="EMBL" id="LGTQ01000009">
    <property type="protein sequence ID" value="KPM47874.1"/>
    <property type="molecule type" value="Genomic_DNA"/>
</dbReference>
<dbReference type="RefSeq" id="WP_055148356.1">
    <property type="nucleotide sequence ID" value="NZ_JXSZ01000009.1"/>
</dbReference>
<dbReference type="AlphaFoldDB" id="A0A0P7C1I8"/>
<comment type="caution">
    <text evidence="1">The sequence shown here is derived from an EMBL/GenBank/DDBJ whole genome shotgun (WGS) entry which is preliminary data.</text>
</comment>
<dbReference type="STRING" id="1605367.AFM12_11600"/>
<reference evidence="1 2" key="1">
    <citation type="submission" date="2015-07" db="EMBL/GenBank/DDBJ databases">
        <title>The draft genome sequence of Leadbetterella sp. JN14-9.</title>
        <authorList>
            <person name="Liu Y."/>
            <person name="Du J."/>
            <person name="Shao Z."/>
        </authorList>
    </citation>
    <scope>NUCLEOTIDE SEQUENCE [LARGE SCALE GENOMIC DNA]</scope>
    <source>
        <strain evidence="1 2">JN14-9</strain>
    </source>
</reference>
<dbReference type="Proteomes" id="UP000050454">
    <property type="component" value="Unassembled WGS sequence"/>
</dbReference>
<evidence type="ECO:0000313" key="2">
    <source>
        <dbReference type="Proteomes" id="UP000050454"/>
    </source>
</evidence>
<dbReference type="OrthoDB" id="1117514at2"/>
<protein>
    <submittedName>
        <fullName evidence="1">Uncharacterized protein</fullName>
    </submittedName>
</protein>
<accession>A0A0P7C1I8</accession>
<proteinExistence type="predicted"/>
<evidence type="ECO:0000313" key="1">
    <source>
        <dbReference type="EMBL" id="KPM47874.1"/>
    </source>
</evidence>
<name>A0A0P7C1I8_9BACT</name>
<organism evidence="1 2">
    <name type="scientific">Jiulongibacter sediminis</name>
    <dbReference type="NCBI Taxonomy" id="1605367"/>
    <lineage>
        <taxon>Bacteria</taxon>
        <taxon>Pseudomonadati</taxon>
        <taxon>Bacteroidota</taxon>
        <taxon>Cytophagia</taxon>
        <taxon>Cytophagales</taxon>
        <taxon>Leadbetterellaceae</taxon>
        <taxon>Jiulongibacter</taxon>
    </lineage>
</organism>
<gene>
    <name evidence="1" type="ORF">AFM12_11600</name>
</gene>
<keyword evidence="2" id="KW-1185">Reference proteome</keyword>